<feature type="transmembrane region" description="Helical" evidence="1">
    <location>
        <begin position="420"/>
        <end position="441"/>
    </location>
</feature>
<feature type="transmembrane region" description="Helical" evidence="1">
    <location>
        <begin position="20"/>
        <end position="43"/>
    </location>
</feature>
<feature type="transmembrane region" description="Helical" evidence="1">
    <location>
        <begin position="320"/>
        <end position="339"/>
    </location>
</feature>
<evidence type="ECO:0000256" key="1">
    <source>
        <dbReference type="SAM" id="Phobius"/>
    </source>
</evidence>
<dbReference type="InterPro" id="IPR031584">
    <property type="entry name" value="Put_ABC_export"/>
</dbReference>
<accession>A0ABU0E193</accession>
<protein>
    <recommendedName>
        <fullName evidence="4">ABC exporter</fullName>
    </recommendedName>
</protein>
<proteinExistence type="predicted"/>
<evidence type="ECO:0000313" key="3">
    <source>
        <dbReference type="Proteomes" id="UP001230220"/>
    </source>
</evidence>
<feature type="transmembrane region" description="Helical" evidence="1">
    <location>
        <begin position="485"/>
        <end position="505"/>
    </location>
</feature>
<comment type="caution">
    <text evidence="2">The sequence shown here is derived from an EMBL/GenBank/DDBJ whole genome shotgun (WGS) entry which is preliminary data.</text>
</comment>
<feature type="transmembrane region" description="Helical" evidence="1">
    <location>
        <begin position="453"/>
        <end position="473"/>
    </location>
</feature>
<feature type="transmembrane region" description="Helical" evidence="1">
    <location>
        <begin position="139"/>
        <end position="163"/>
    </location>
</feature>
<dbReference type="EMBL" id="JAUSUR010000002">
    <property type="protein sequence ID" value="MDQ0360585.1"/>
    <property type="molecule type" value="Genomic_DNA"/>
</dbReference>
<name>A0ABU0E193_9FIRM</name>
<evidence type="ECO:0000313" key="2">
    <source>
        <dbReference type="EMBL" id="MDQ0360585.1"/>
    </source>
</evidence>
<dbReference type="Pfam" id="PF16962">
    <property type="entry name" value="ABC_export"/>
    <property type="match status" value="1"/>
</dbReference>
<evidence type="ECO:0008006" key="4">
    <source>
        <dbReference type="Google" id="ProtNLM"/>
    </source>
</evidence>
<keyword evidence="1" id="KW-1133">Transmembrane helix</keyword>
<feature type="transmembrane region" description="Helical" evidence="1">
    <location>
        <begin position="345"/>
        <end position="363"/>
    </location>
</feature>
<reference evidence="2 3" key="1">
    <citation type="submission" date="2023-07" db="EMBL/GenBank/DDBJ databases">
        <title>Genomic Encyclopedia of Type Strains, Phase IV (KMG-IV): sequencing the most valuable type-strain genomes for metagenomic binning, comparative biology and taxonomic classification.</title>
        <authorList>
            <person name="Goeker M."/>
        </authorList>
    </citation>
    <scope>NUCLEOTIDE SEQUENCE [LARGE SCALE GENOMIC DNA]</scope>
    <source>
        <strain evidence="2 3">DSM 16784</strain>
    </source>
</reference>
<keyword evidence="1" id="KW-0472">Membrane</keyword>
<dbReference type="Proteomes" id="UP001230220">
    <property type="component" value="Unassembled WGS sequence"/>
</dbReference>
<feature type="transmembrane region" description="Helical" evidence="1">
    <location>
        <begin position="55"/>
        <end position="77"/>
    </location>
</feature>
<dbReference type="RefSeq" id="WP_307406608.1">
    <property type="nucleotide sequence ID" value="NZ_JAUSUR010000002.1"/>
</dbReference>
<gene>
    <name evidence="2" type="ORF">J2S15_001330</name>
</gene>
<feature type="transmembrane region" description="Helical" evidence="1">
    <location>
        <begin position="384"/>
        <end position="408"/>
    </location>
</feature>
<organism evidence="2 3">
    <name type="scientific">Breznakia pachnodae</name>
    <dbReference type="NCBI Taxonomy" id="265178"/>
    <lineage>
        <taxon>Bacteria</taxon>
        <taxon>Bacillati</taxon>
        <taxon>Bacillota</taxon>
        <taxon>Erysipelotrichia</taxon>
        <taxon>Erysipelotrichales</taxon>
        <taxon>Erysipelotrichaceae</taxon>
        <taxon>Breznakia</taxon>
    </lineage>
</organism>
<feature type="transmembrane region" description="Helical" evidence="1">
    <location>
        <begin position="175"/>
        <end position="195"/>
    </location>
</feature>
<feature type="transmembrane region" description="Helical" evidence="1">
    <location>
        <begin position="110"/>
        <end position="133"/>
    </location>
</feature>
<feature type="transmembrane region" description="Helical" evidence="1">
    <location>
        <begin position="236"/>
        <end position="256"/>
    </location>
</feature>
<sequence>MKNLIKLFFTKKKAKVRSVFAKPSSAIATVLALLVFASMFFPIFDTADKPAVDLLTYSLFTLFVIGFSTFLNLITLFQKKKALFFEEDSYYLFVGPFSNRQILSYLSVETMFDSIILSLMSVAIPMMIVSMTAVMPITYILFAFLISTLYTFIVLVLLQYFYIKDMIRGKKGNTQRWIGLCIFIVLVAYAVYSYFQSSFDFTEIFVNFTYTTDFDLIPILGWIKASMFALYQNDTLLVLIVVAVFIAIDIILVALLTHVKGYFYEQAMIDAVDFSDYYKKAMSGVETKEEKVHDATINYKQLSGAILSKNFLIMKKTRSFIGRQDLYSFIALAVFALLINPNAYLFFGLLIFYLMNSVGNSTLTDDLKNNYIYLIPDKPIKKMFYSLLIPALKSVLFAVAMILIGFIFVDLDLMETLIGILITLSFIPVFYAGVVLSIRLLKSRGNKLIESMLHMLVMVVICLPSGGIAYLVFQMTGDFNQTITVLIPTLVVFNLALSILIFYICSPMMNGNAYAAE</sequence>
<keyword evidence="3" id="KW-1185">Reference proteome</keyword>
<keyword evidence="1" id="KW-0812">Transmembrane</keyword>